<dbReference type="Pfam" id="PF00746">
    <property type="entry name" value="Gram_pos_anchor"/>
    <property type="match status" value="1"/>
</dbReference>
<keyword evidence="3" id="KW-0732">Signal</keyword>
<keyword evidence="6" id="KW-1133">Transmembrane helix</keyword>
<evidence type="ECO:0000256" key="1">
    <source>
        <dbReference type="ARBA" id="ARBA00022512"/>
    </source>
</evidence>
<name>A0AAE4NNX3_9LACT</name>
<dbReference type="AlphaFoldDB" id="A0AAE4NNX3"/>
<reference evidence="8" key="1">
    <citation type="submission" date="2023-10" db="EMBL/GenBank/DDBJ databases">
        <title>Production of high quality cheese from raw caw milk (raw cheese).</title>
        <authorList>
            <person name="Samouris G."/>
        </authorList>
    </citation>
    <scope>NUCLEOTIDE SEQUENCE</scope>
    <source>
        <strain evidence="8">M17-3</strain>
    </source>
</reference>
<protein>
    <submittedName>
        <fullName evidence="8">KxYKxGKxW signal peptide domain-containing protein</fullName>
    </submittedName>
</protein>
<dbReference type="NCBIfam" id="TIGR01167">
    <property type="entry name" value="LPXTG_anchor"/>
    <property type="match status" value="1"/>
</dbReference>
<dbReference type="EMBL" id="JAWHVL010000006">
    <property type="protein sequence ID" value="MDV2631750.1"/>
    <property type="molecule type" value="Genomic_DNA"/>
</dbReference>
<evidence type="ECO:0000256" key="2">
    <source>
        <dbReference type="ARBA" id="ARBA00022525"/>
    </source>
</evidence>
<evidence type="ECO:0000256" key="4">
    <source>
        <dbReference type="ARBA" id="ARBA00023088"/>
    </source>
</evidence>
<dbReference type="InterPro" id="IPR022263">
    <property type="entry name" value="KxYKxGKxW"/>
</dbReference>
<keyword evidence="2" id="KW-0964">Secreted</keyword>
<evidence type="ECO:0000256" key="3">
    <source>
        <dbReference type="ARBA" id="ARBA00022729"/>
    </source>
</evidence>
<keyword evidence="4" id="KW-0572">Peptidoglycan-anchor</keyword>
<proteinExistence type="predicted"/>
<feature type="domain" description="Gram-positive cocci surface proteins LPxTG" evidence="7">
    <location>
        <begin position="706"/>
        <end position="742"/>
    </location>
</feature>
<evidence type="ECO:0000256" key="5">
    <source>
        <dbReference type="SAM" id="MobiDB-lite"/>
    </source>
</evidence>
<dbReference type="RefSeq" id="WP_020480962.1">
    <property type="nucleotide sequence ID" value="NZ_CP059049.1"/>
</dbReference>
<dbReference type="PROSITE" id="PS50847">
    <property type="entry name" value="GRAM_POS_ANCHORING"/>
    <property type="match status" value="1"/>
</dbReference>
<comment type="caution">
    <text evidence="8">The sequence shown here is derived from an EMBL/GenBank/DDBJ whole genome shotgun (WGS) entry which is preliminary data.</text>
</comment>
<feature type="transmembrane region" description="Helical" evidence="6">
    <location>
        <begin position="26"/>
        <end position="46"/>
    </location>
</feature>
<gene>
    <name evidence="8" type="ORF">RZO31_02500</name>
</gene>
<keyword evidence="6" id="KW-0812">Transmembrane</keyword>
<evidence type="ECO:0000256" key="6">
    <source>
        <dbReference type="SAM" id="Phobius"/>
    </source>
</evidence>
<evidence type="ECO:0000313" key="9">
    <source>
        <dbReference type="Proteomes" id="UP001186047"/>
    </source>
</evidence>
<sequence length="742" mass="77150">MQKYHSKHENIANQTQFRTWKKGKSWLYAASILTVLTGGAAASSVVTPDSVTASADTVTPAAYPPAGEATGPGSVVSSEVASNASNYYAAASSALSGTDSDGVHSSGASDIVSSSNDKAADANSYISSSTGSLSSGASSVASGTLDGWNNAASSFVSAASSNTTTNSLSSAVSNYQNALDSANSYNVANNIKTSGGANSEYAATYSDGSGNIYSSNAVSQYQSAVDSYSTAVHNYYNSAVATLDKNATLSGWYDTLTADKNILNAYDSDSAANTPAGALKSDSSVFATALSGLNSLVSASGASNFFSSAAASVAAAGSDVATYDYSSAYSLAVVGLQTTANQVLTQYQTDYGTYMTGAEQYAQDSNAVKAAGYNGTVTALTDSATQQINFETAWGNASKTIKDFTTSANTNGTLMNDNAQIMADYEAASLAYTDFSKAAAQQNADLVTLTDIVANFPMSASTSGETTATDTLTSWEAQYTAAIQALQSDVAKTEYYQGIYNDKLAAYNDDATDPLYPSDNPTLPTATGNTAADYLNKLQTGLGTIDAAQNGTVSADAAQVLTNYETHKLVTITFASSFVLSDRFYNNILTVSIPTHSTWAIAGLGPDYDNTAYTITTSLKGKTKQPTNTVHIRPVLPNTPPTVPPVAPPEAPNIREKPNLPNSPRIPQVPKVPNQPMIARKPTLSLTSSRLKIPEPLKYVPVGKILPHTGDNSDSSLTIYGGAALTGFIGLEIYSLKRRKKP</sequence>
<accession>A0AAE4NNX3</accession>
<dbReference type="Proteomes" id="UP001186047">
    <property type="component" value="Unassembled WGS sequence"/>
</dbReference>
<keyword evidence="6" id="KW-0472">Membrane</keyword>
<feature type="region of interest" description="Disordered" evidence="5">
    <location>
        <begin position="655"/>
        <end position="675"/>
    </location>
</feature>
<organism evidence="8 9">
    <name type="scientific">Lactococcus lactis</name>
    <dbReference type="NCBI Taxonomy" id="1358"/>
    <lineage>
        <taxon>Bacteria</taxon>
        <taxon>Bacillati</taxon>
        <taxon>Bacillota</taxon>
        <taxon>Bacilli</taxon>
        <taxon>Lactobacillales</taxon>
        <taxon>Streptococcaceae</taxon>
        <taxon>Lactococcus</taxon>
    </lineage>
</organism>
<evidence type="ECO:0000313" key="8">
    <source>
        <dbReference type="EMBL" id="MDV2631750.1"/>
    </source>
</evidence>
<evidence type="ECO:0000259" key="7">
    <source>
        <dbReference type="PROSITE" id="PS50847"/>
    </source>
</evidence>
<dbReference type="InterPro" id="IPR019931">
    <property type="entry name" value="LPXTG_anchor"/>
</dbReference>
<dbReference type="NCBIfam" id="TIGR03715">
    <property type="entry name" value="KxYKxGKxW"/>
    <property type="match status" value="1"/>
</dbReference>
<keyword evidence="1" id="KW-0134">Cell wall</keyword>